<proteinExistence type="predicted"/>
<dbReference type="Proteomes" id="UP000319801">
    <property type="component" value="Unassembled WGS sequence"/>
</dbReference>
<gene>
    <name evidence="1" type="ORF">Baya_3114</name>
</gene>
<reference evidence="1 2" key="1">
    <citation type="journal article" date="2019" name="Genome Biol. Evol.">
        <title>Whole-Genome Sequencing of the Giant Devil Catfish, Bagarius yarrelli.</title>
        <authorList>
            <person name="Jiang W."/>
            <person name="Lv Y."/>
            <person name="Cheng L."/>
            <person name="Yang K."/>
            <person name="Chao B."/>
            <person name="Wang X."/>
            <person name="Li Y."/>
            <person name="Pan X."/>
            <person name="You X."/>
            <person name="Zhang Y."/>
            <person name="Yang J."/>
            <person name="Li J."/>
            <person name="Zhang X."/>
            <person name="Liu S."/>
            <person name="Sun C."/>
            <person name="Yang J."/>
            <person name="Shi Q."/>
        </authorList>
    </citation>
    <scope>NUCLEOTIDE SEQUENCE [LARGE SCALE GENOMIC DNA]</scope>
    <source>
        <strain evidence="1">JWS20170419001</strain>
        <tissue evidence="1">Muscle</tissue>
    </source>
</reference>
<name>A0A556TUG9_BAGYA</name>
<evidence type="ECO:0000313" key="2">
    <source>
        <dbReference type="Proteomes" id="UP000319801"/>
    </source>
</evidence>
<accession>A0A556TUG9</accession>
<sequence length="75" mass="8721">MLVDAVEENFASRKRLRKNLWPSYKNGLDVWEKNQQPDPQAVAPQSTLKARYHIKTAVVEYMEENKKEGSERGLC</sequence>
<organism evidence="1 2">
    <name type="scientific">Bagarius yarrelli</name>
    <name type="common">Goonch</name>
    <name type="synonym">Bagrus yarrelli</name>
    <dbReference type="NCBI Taxonomy" id="175774"/>
    <lineage>
        <taxon>Eukaryota</taxon>
        <taxon>Metazoa</taxon>
        <taxon>Chordata</taxon>
        <taxon>Craniata</taxon>
        <taxon>Vertebrata</taxon>
        <taxon>Euteleostomi</taxon>
        <taxon>Actinopterygii</taxon>
        <taxon>Neopterygii</taxon>
        <taxon>Teleostei</taxon>
        <taxon>Ostariophysi</taxon>
        <taxon>Siluriformes</taxon>
        <taxon>Sisoridae</taxon>
        <taxon>Sisorinae</taxon>
        <taxon>Bagarius</taxon>
    </lineage>
</organism>
<evidence type="ECO:0000313" key="1">
    <source>
        <dbReference type="EMBL" id="TSK72130.1"/>
    </source>
</evidence>
<keyword evidence="2" id="KW-1185">Reference proteome</keyword>
<comment type="caution">
    <text evidence="1">The sequence shown here is derived from an EMBL/GenBank/DDBJ whole genome shotgun (WGS) entry which is preliminary data.</text>
</comment>
<dbReference type="AlphaFoldDB" id="A0A556TUG9"/>
<dbReference type="EMBL" id="VCAZ01000019">
    <property type="protein sequence ID" value="TSK72130.1"/>
    <property type="molecule type" value="Genomic_DNA"/>
</dbReference>
<protein>
    <submittedName>
        <fullName evidence="1">Uncharacterized protein</fullName>
    </submittedName>
</protein>